<keyword evidence="2" id="KW-1185">Reference proteome</keyword>
<dbReference type="RefSeq" id="WP_217848478.1">
    <property type="nucleotide sequence ID" value="NZ_CP077073.1"/>
</dbReference>
<gene>
    <name evidence="1" type="ORF">KSS95_18225</name>
</gene>
<organism evidence="1 2">
    <name type="scientific">Pseudomonas muyukensis</name>
    <dbReference type="NCBI Taxonomy" id="2842357"/>
    <lineage>
        <taxon>Bacteria</taxon>
        <taxon>Pseudomonadati</taxon>
        <taxon>Pseudomonadota</taxon>
        <taxon>Gammaproteobacteria</taxon>
        <taxon>Pseudomonadales</taxon>
        <taxon>Pseudomonadaceae</taxon>
        <taxon>Pseudomonas</taxon>
    </lineage>
</organism>
<name>A0ABX8M6T1_9PSED</name>
<evidence type="ECO:0000313" key="1">
    <source>
        <dbReference type="EMBL" id="QXH34091.1"/>
    </source>
</evidence>
<sequence>MLKPIWVGFERGDGEDGYLRIESREGSLEPWSPLQGHGGGTLHDLFWFGVYERGGRYYYQVRPVSGDIAGNLGIVNSYLDTDVVGYMGMYQGLSEVPEWVVYVGEDMWQLKGLDPQDLIQGERCVNLAMADVDDNPVTRRLQHRQAYLYTGSAAYQGRVSLEVLKRPFPALASYASRG</sequence>
<evidence type="ECO:0000313" key="2">
    <source>
        <dbReference type="Proteomes" id="UP001047646"/>
    </source>
</evidence>
<accession>A0ABX8M6T1</accession>
<dbReference type="EMBL" id="CP077073">
    <property type="protein sequence ID" value="QXH34091.1"/>
    <property type="molecule type" value="Genomic_DNA"/>
</dbReference>
<reference evidence="1" key="1">
    <citation type="journal article" date="2021" name="Microorganisms">
        <title>The Ever-Expanding Pseudomonas Genus: Description of 43 New Species and Partition of the Pseudomonas putida Group.</title>
        <authorList>
            <person name="Girard L."/>
            <person name="Lood C."/>
            <person name="Hofte M."/>
            <person name="Vandamme P."/>
            <person name="Rokni-Zadeh H."/>
            <person name="van Noort V."/>
            <person name="Lavigne R."/>
            <person name="De Mot R."/>
        </authorList>
    </citation>
    <scope>NUCLEOTIDE SEQUENCE</scope>
    <source>
        <strain evidence="1">COW39</strain>
    </source>
</reference>
<dbReference type="Proteomes" id="UP001047646">
    <property type="component" value="Chromosome"/>
</dbReference>
<proteinExistence type="predicted"/>
<protein>
    <submittedName>
        <fullName evidence="1">Uncharacterized protein</fullName>
    </submittedName>
</protein>